<gene>
    <name evidence="14" type="ORF">HMPREF0557_01456</name>
</gene>
<keyword evidence="11" id="KW-0594">Phospholipid biosynthesis</keyword>
<accession>A0AB72Z9A3</accession>
<evidence type="ECO:0000256" key="9">
    <source>
        <dbReference type="ARBA" id="ARBA00022842"/>
    </source>
</evidence>
<keyword evidence="5" id="KW-0479">Metal-binding</keyword>
<evidence type="ECO:0000256" key="8">
    <source>
        <dbReference type="ARBA" id="ARBA00022840"/>
    </source>
</evidence>
<dbReference type="SUPFAM" id="SSF111331">
    <property type="entry name" value="NAD kinase/diacylglycerol kinase-like"/>
    <property type="match status" value="1"/>
</dbReference>
<comment type="similarity">
    <text evidence="2">Belongs to the diacylglycerol/lipid kinase family.</text>
</comment>
<evidence type="ECO:0000313" key="14">
    <source>
        <dbReference type="EMBL" id="EHN61447.1"/>
    </source>
</evidence>
<dbReference type="Pfam" id="PF19279">
    <property type="entry name" value="YegS_C"/>
    <property type="match status" value="1"/>
</dbReference>
<dbReference type="InterPro" id="IPR045540">
    <property type="entry name" value="YegS/DAGK_C"/>
</dbReference>
<proteinExistence type="inferred from homology"/>
<dbReference type="SMART" id="SM00046">
    <property type="entry name" value="DAGKc"/>
    <property type="match status" value="1"/>
</dbReference>
<dbReference type="GO" id="GO:0004143">
    <property type="term" value="F:ATP-dependent diacylglycerol kinase activity"/>
    <property type="evidence" value="ECO:0007669"/>
    <property type="project" value="TreeGrafter"/>
</dbReference>
<dbReference type="Gene3D" id="2.60.200.40">
    <property type="match status" value="1"/>
</dbReference>
<dbReference type="InterPro" id="IPR016064">
    <property type="entry name" value="NAD/diacylglycerol_kinase_sf"/>
</dbReference>
<comment type="caution">
    <text evidence="14">The sequence shown here is derived from an EMBL/GenBank/DDBJ whole genome shotgun (WGS) entry which is preliminary data.</text>
</comment>
<sequence length="359" mass="39291">MFIFTLRLFSAFFKAVTGTNPHFKVNYSSEDAYIMCENINRIFLQERVSAMGKALLIVNPSSGKEKGKTYQGKTEEVLKKRYDEVEVRLTEKAGDATEFASWASEQGFDAVIAMGGDGTLNETINGLAIHEKRPDFGFIPLGTVNDLARSVGIPLKPEKAIQALEKAKAIPMDIGRIGDQYFMNVLAIGMIAQAVDQVSVEQKTKFGSVAYFLEGLKAFNRNELLHFKLEYDEEVWEGEAALVVAGLTKSVGGMESWAPDAKIDDGYLHVIVLTKLGLLDAANMIPQLIRGNLKNSDGVVYIKTKKLTIDASGDDLSINVDGDPGPGVPAEIEVLGSHLNILAPKKSSQKRFGPFILKK</sequence>
<organism evidence="14 15">
    <name type="scientific">Listeria innocua ATCC 33091</name>
    <dbReference type="NCBI Taxonomy" id="1002366"/>
    <lineage>
        <taxon>Bacteria</taxon>
        <taxon>Bacillati</taxon>
        <taxon>Bacillota</taxon>
        <taxon>Bacilli</taxon>
        <taxon>Bacillales</taxon>
        <taxon>Listeriaceae</taxon>
        <taxon>Listeria</taxon>
    </lineage>
</organism>
<keyword evidence="4" id="KW-0808">Transferase</keyword>
<evidence type="ECO:0000256" key="7">
    <source>
        <dbReference type="ARBA" id="ARBA00022777"/>
    </source>
</evidence>
<dbReference type="InterPro" id="IPR050187">
    <property type="entry name" value="Lipid_Phosphate_FormReg"/>
</dbReference>
<dbReference type="EMBL" id="AGCN01000031">
    <property type="protein sequence ID" value="EHN61447.1"/>
    <property type="molecule type" value="Genomic_DNA"/>
</dbReference>
<dbReference type="InterPro" id="IPR017438">
    <property type="entry name" value="ATP-NAD_kinase_N"/>
</dbReference>
<keyword evidence="12" id="KW-1208">Phospholipid metabolism</keyword>
<protein>
    <submittedName>
        <fullName evidence="14">Lipid kinase, YegS/Rv2252/BmrU family</fullName>
    </submittedName>
</protein>
<dbReference type="GO" id="GO:0005524">
    <property type="term" value="F:ATP binding"/>
    <property type="evidence" value="ECO:0007669"/>
    <property type="project" value="UniProtKB-KW"/>
</dbReference>
<keyword evidence="15" id="KW-1185">Reference proteome</keyword>
<dbReference type="PANTHER" id="PTHR12358">
    <property type="entry name" value="SPHINGOSINE KINASE"/>
    <property type="match status" value="1"/>
</dbReference>
<evidence type="ECO:0000256" key="10">
    <source>
        <dbReference type="ARBA" id="ARBA00023098"/>
    </source>
</evidence>
<evidence type="ECO:0000256" key="3">
    <source>
        <dbReference type="ARBA" id="ARBA00022516"/>
    </source>
</evidence>
<dbReference type="Gene3D" id="3.40.50.10330">
    <property type="entry name" value="Probable inorganic polyphosphate/atp-NAD kinase, domain 1"/>
    <property type="match status" value="1"/>
</dbReference>
<dbReference type="Pfam" id="PF00781">
    <property type="entry name" value="DAGK_cat"/>
    <property type="match status" value="1"/>
</dbReference>
<evidence type="ECO:0000313" key="15">
    <source>
        <dbReference type="Proteomes" id="UP000003597"/>
    </source>
</evidence>
<keyword evidence="7 14" id="KW-0418">Kinase</keyword>
<keyword evidence="6" id="KW-0547">Nucleotide-binding</keyword>
<dbReference type="AlphaFoldDB" id="A0AB72Z9A3"/>
<name>A0AB72Z9A3_LISIO</name>
<reference evidence="14 15" key="1">
    <citation type="submission" date="2011-08" db="EMBL/GenBank/DDBJ databases">
        <authorList>
            <person name="Weinstock G."/>
            <person name="Sodergren E."/>
            <person name="Clifton S."/>
            <person name="Fulton L."/>
            <person name="Fulton B."/>
            <person name="Courtney L."/>
            <person name="Fronick C."/>
            <person name="Harrison M."/>
            <person name="Strong C."/>
            <person name="Farmer C."/>
            <person name="Delahaunty K."/>
            <person name="Markovic C."/>
            <person name="Hall O."/>
            <person name="Minx P."/>
            <person name="Tomlinson C."/>
            <person name="Mitreva M."/>
            <person name="Hou S."/>
            <person name="Chen J."/>
            <person name="Wollam A."/>
            <person name="Pepin K.H."/>
            <person name="Johnson M."/>
            <person name="Bhonagiri V."/>
            <person name="Zhang X."/>
            <person name="Suruliraj S."/>
            <person name="Warren W."/>
            <person name="Chinwalla A."/>
            <person name="Mardis E.R."/>
            <person name="Wilson R.K."/>
        </authorList>
    </citation>
    <scope>NUCLEOTIDE SEQUENCE [LARGE SCALE GENOMIC DNA]</scope>
    <source>
        <strain evidence="14 15">ATCC 33091</strain>
    </source>
</reference>
<dbReference type="PANTHER" id="PTHR12358:SF106">
    <property type="entry name" value="LIPID KINASE YEGS"/>
    <property type="match status" value="1"/>
</dbReference>
<feature type="domain" description="DAGKc" evidence="13">
    <location>
        <begin position="49"/>
        <end position="181"/>
    </location>
</feature>
<evidence type="ECO:0000256" key="11">
    <source>
        <dbReference type="ARBA" id="ARBA00023209"/>
    </source>
</evidence>
<dbReference type="PROSITE" id="PS50146">
    <property type="entry name" value="DAGK"/>
    <property type="match status" value="1"/>
</dbReference>
<evidence type="ECO:0000256" key="2">
    <source>
        <dbReference type="ARBA" id="ARBA00005983"/>
    </source>
</evidence>
<evidence type="ECO:0000256" key="6">
    <source>
        <dbReference type="ARBA" id="ARBA00022741"/>
    </source>
</evidence>
<dbReference type="InterPro" id="IPR001206">
    <property type="entry name" value="Diacylglycerol_kinase_cat_dom"/>
</dbReference>
<dbReference type="GO" id="GO:0005886">
    <property type="term" value="C:plasma membrane"/>
    <property type="evidence" value="ECO:0007669"/>
    <property type="project" value="TreeGrafter"/>
</dbReference>
<evidence type="ECO:0000256" key="1">
    <source>
        <dbReference type="ARBA" id="ARBA00001946"/>
    </source>
</evidence>
<evidence type="ECO:0000259" key="13">
    <source>
        <dbReference type="PROSITE" id="PS50146"/>
    </source>
</evidence>
<keyword evidence="8" id="KW-0067">ATP-binding</keyword>
<evidence type="ECO:0000256" key="4">
    <source>
        <dbReference type="ARBA" id="ARBA00022679"/>
    </source>
</evidence>
<dbReference type="NCBIfam" id="TIGR00147">
    <property type="entry name" value="YegS/Rv2252/BmrU family lipid kinase"/>
    <property type="match status" value="1"/>
</dbReference>
<evidence type="ECO:0000256" key="12">
    <source>
        <dbReference type="ARBA" id="ARBA00023264"/>
    </source>
</evidence>
<dbReference type="InterPro" id="IPR005218">
    <property type="entry name" value="Diacylglycerol/lipid_kinase"/>
</dbReference>
<dbReference type="Proteomes" id="UP000003597">
    <property type="component" value="Unassembled WGS sequence"/>
</dbReference>
<comment type="cofactor">
    <cofactor evidence="1">
        <name>Mg(2+)</name>
        <dbReference type="ChEBI" id="CHEBI:18420"/>
    </cofactor>
</comment>
<keyword evidence="3" id="KW-0444">Lipid biosynthesis</keyword>
<evidence type="ECO:0000256" key="5">
    <source>
        <dbReference type="ARBA" id="ARBA00022723"/>
    </source>
</evidence>
<dbReference type="GO" id="GO:0008654">
    <property type="term" value="P:phospholipid biosynthetic process"/>
    <property type="evidence" value="ECO:0007669"/>
    <property type="project" value="UniProtKB-KW"/>
</dbReference>
<keyword evidence="9" id="KW-0460">Magnesium</keyword>
<keyword evidence="10" id="KW-0443">Lipid metabolism</keyword>
<dbReference type="GO" id="GO:0046872">
    <property type="term" value="F:metal ion binding"/>
    <property type="evidence" value="ECO:0007669"/>
    <property type="project" value="UniProtKB-KW"/>
</dbReference>